<gene>
    <name evidence="2" type="ORF">J2S06_001638</name>
</gene>
<feature type="domain" description="Winged helix-turn helix" evidence="1">
    <location>
        <begin position="64"/>
        <end position="116"/>
    </location>
</feature>
<proteinExistence type="predicted"/>
<evidence type="ECO:0000313" key="3">
    <source>
        <dbReference type="Proteomes" id="UP001225646"/>
    </source>
</evidence>
<dbReference type="Proteomes" id="UP001225646">
    <property type="component" value="Unassembled WGS sequence"/>
</dbReference>
<evidence type="ECO:0000313" key="2">
    <source>
        <dbReference type="EMBL" id="MDQ0162561.1"/>
    </source>
</evidence>
<reference evidence="2 3" key="1">
    <citation type="submission" date="2023-07" db="EMBL/GenBank/DDBJ databases">
        <title>Genomic Encyclopedia of Type Strains, Phase IV (KMG-IV): sequencing the most valuable type-strain genomes for metagenomic binning, comparative biology and taxonomic classification.</title>
        <authorList>
            <person name="Goeker M."/>
        </authorList>
    </citation>
    <scope>NUCLEOTIDE SEQUENCE [LARGE SCALE GENOMIC DNA]</scope>
    <source>
        <strain evidence="2 3">DSM 19092</strain>
    </source>
</reference>
<dbReference type="RefSeq" id="WP_419151962.1">
    <property type="nucleotide sequence ID" value="NZ_JAUSTR010000005.1"/>
</dbReference>
<accession>A0ABT9VNK2</accession>
<keyword evidence="3" id="KW-1185">Reference proteome</keyword>
<protein>
    <submittedName>
        <fullName evidence="2">Transposase</fullName>
    </submittedName>
</protein>
<sequence>MNIHLETVSITFKKFHQGGMDTLLELQYTLGRKSYLSSDEEHKLKKMLEKSTPTDEGYGIETCCNTQINQHVLEKKFSVTMSRGDIFDMLHRWGFRYTCPMYTLKRTNPQKQKEFQ</sequence>
<name>A0ABT9VNK2_9BACI</name>
<comment type="caution">
    <text evidence="2">The sequence shown here is derived from an EMBL/GenBank/DDBJ whole genome shotgun (WGS) entry which is preliminary data.</text>
</comment>
<evidence type="ECO:0000259" key="1">
    <source>
        <dbReference type="Pfam" id="PF13592"/>
    </source>
</evidence>
<dbReference type="InterPro" id="IPR025959">
    <property type="entry name" value="Winged_HTH_dom"/>
</dbReference>
<dbReference type="EMBL" id="JAUSTR010000005">
    <property type="protein sequence ID" value="MDQ0162561.1"/>
    <property type="molecule type" value="Genomic_DNA"/>
</dbReference>
<organism evidence="2 3">
    <name type="scientific">Aeribacillus alveayuensis</name>
    <dbReference type="NCBI Taxonomy" id="279215"/>
    <lineage>
        <taxon>Bacteria</taxon>
        <taxon>Bacillati</taxon>
        <taxon>Bacillota</taxon>
        <taxon>Bacilli</taxon>
        <taxon>Bacillales</taxon>
        <taxon>Bacillaceae</taxon>
        <taxon>Aeribacillus</taxon>
    </lineage>
</organism>
<dbReference type="Pfam" id="PF13592">
    <property type="entry name" value="HTH_33"/>
    <property type="match status" value="1"/>
</dbReference>